<dbReference type="Proteomes" id="UP000215244">
    <property type="component" value="Chromosome"/>
</dbReference>
<dbReference type="KEGG" id="marb:CJ263_12410"/>
<organism evidence="1 2">
    <name type="scientific">Maribacter cobaltidurans</name>
    <dbReference type="NCBI Taxonomy" id="1178778"/>
    <lineage>
        <taxon>Bacteria</taxon>
        <taxon>Pseudomonadati</taxon>
        <taxon>Bacteroidota</taxon>
        <taxon>Flavobacteriia</taxon>
        <taxon>Flavobacteriales</taxon>
        <taxon>Flavobacteriaceae</taxon>
        <taxon>Maribacter</taxon>
    </lineage>
</organism>
<accession>A0A223V6A6</accession>
<dbReference type="RefSeq" id="WP_094997567.1">
    <property type="nucleotide sequence ID" value="NZ_BMJL01000007.1"/>
</dbReference>
<evidence type="ECO:0000313" key="1">
    <source>
        <dbReference type="EMBL" id="ASV30953.1"/>
    </source>
</evidence>
<dbReference type="OrthoDB" id="2971754at2"/>
<sequence>MELYLQFGYGMMAHCKHLIKNWQSGTVILSPRDQDIDQMNGFVPDIHKLGGQVVFDPQFYVPHADHGRLTSHSFWPSDYSTALFNSVDVRRMLAVLRDEYNSPYETPFFILPGSRSSEINDNWYNYHTLIINEAQNLNVHENIYFTLCLSQEAMNSEEAIHDVLEYMDTWNVQGCYVVPEPSNNRYLVDNPNWLVNLMDLTAGLKLQGKQVVVGYANHQMLNLALTKTDAIASGNWLNVRSFNANKFNNPEDSVSRRSTWYYCPQSLSEYQIPFLDIARRLGILSDLRTDTENLSGYADILFSGAQPTTVKYGDRESFRHYLQCLRMQAQNSVKESYIETKESIKLRLEGADRLTKYFNDNGIRGKDRDFSDVVDSNLSALNVFHRLRGMVLSHKWDSI</sequence>
<protein>
    <submittedName>
        <fullName evidence="1">Uncharacterized protein</fullName>
    </submittedName>
</protein>
<keyword evidence="2" id="KW-1185">Reference proteome</keyword>
<dbReference type="AlphaFoldDB" id="A0A223V6A6"/>
<evidence type="ECO:0000313" key="2">
    <source>
        <dbReference type="Proteomes" id="UP000215244"/>
    </source>
</evidence>
<gene>
    <name evidence="1" type="ORF">CJ263_12410</name>
</gene>
<name>A0A223V6A6_9FLAO</name>
<dbReference type="EMBL" id="CP022957">
    <property type="protein sequence ID" value="ASV30953.1"/>
    <property type="molecule type" value="Genomic_DNA"/>
</dbReference>
<reference evidence="1 2" key="1">
    <citation type="submission" date="2017-08" db="EMBL/GenBank/DDBJ databases">
        <title>The complete genome sequence of Maribacter sp. B1, isolated from deep-sea sediment.</title>
        <authorList>
            <person name="Wu Y.-H."/>
            <person name="Cheng H."/>
            <person name="Xu X.-W."/>
        </authorList>
    </citation>
    <scope>NUCLEOTIDE SEQUENCE [LARGE SCALE GENOMIC DNA]</scope>
    <source>
        <strain evidence="1 2">B1</strain>
    </source>
</reference>
<proteinExistence type="predicted"/>